<dbReference type="PANTHER" id="PTHR41677">
    <property type="entry name" value="YALI0B19030P"/>
    <property type="match status" value="1"/>
</dbReference>
<evidence type="ECO:0000313" key="2">
    <source>
        <dbReference type="Proteomes" id="UP000245771"/>
    </source>
</evidence>
<keyword evidence="2" id="KW-1185">Reference proteome</keyword>
<sequence>MSSSSTLFEDSFESRQNDLTFDPAIHLAYQAPKERLTMDQLNLSQNKAPSRVGVTSPFPLASLEGVKALRADILQKRVLDNHMMQSGIAGPHAQLRGMAPEAAQFVQQFWTHPATLAAVSEAAGEDLVPVFDLELGHTNIQIPDGSDRRTYLDSLPVDPFAKDKNKKLAAPAKDEKEPKVVVGYHRDAYPWVCVLMLSDVSDMIGGETEIRRGDGTTIKAMGPGIGNCVMMQGGYIEHCALPARGASERITMVTSFRPRNKVYRDLTDLRNIRDCSNLYELHDQFLRSRLDIVQETLNAYRHNLAHRRHDVEVAYGKRGGIKREIVDKREIQGLIDFFTNTLTNAMEQMPDLKNAHEERASKL</sequence>
<evidence type="ECO:0008006" key="3">
    <source>
        <dbReference type="Google" id="ProtNLM"/>
    </source>
</evidence>
<dbReference type="RefSeq" id="XP_025351839.1">
    <property type="nucleotide sequence ID" value="XM_025497949.1"/>
</dbReference>
<accession>A0A316V1W3</accession>
<name>A0A316V1W3_9BASI</name>
<dbReference type="AlphaFoldDB" id="A0A316V1W3"/>
<dbReference type="GeneID" id="37019730"/>
<dbReference type="EMBL" id="KZ819607">
    <property type="protein sequence ID" value="PWN31537.1"/>
    <property type="molecule type" value="Genomic_DNA"/>
</dbReference>
<gene>
    <name evidence="1" type="ORF">FA14DRAFT_158357</name>
</gene>
<dbReference type="STRING" id="1280837.A0A316V1W3"/>
<organism evidence="1 2">
    <name type="scientific">Meira miltonrushii</name>
    <dbReference type="NCBI Taxonomy" id="1280837"/>
    <lineage>
        <taxon>Eukaryota</taxon>
        <taxon>Fungi</taxon>
        <taxon>Dikarya</taxon>
        <taxon>Basidiomycota</taxon>
        <taxon>Ustilaginomycotina</taxon>
        <taxon>Exobasidiomycetes</taxon>
        <taxon>Exobasidiales</taxon>
        <taxon>Brachybasidiaceae</taxon>
        <taxon>Meira</taxon>
    </lineage>
</organism>
<dbReference type="InParanoid" id="A0A316V1W3"/>
<dbReference type="OrthoDB" id="10256055at2759"/>
<reference evidence="1 2" key="1">
    <citation type="journal article" date="2018" name="Mol. Biol. Evol.">
        <title>Broad Genomic Sampling Reveals a Smut Pathogenic Ancestry of the Fungal Clade Ustilaginomycotina.</title>
        <authorList>
            <person name="Kijpornyongpan T."/>
            <person name="Mondo S.J."/>
            <person name="Barry K."/>
            <person name="Sandor L."/>
            <person name="Lee J."/>
            <person name="Lipzen A."/>
            <person name="Pangilinan J."/>
            <person name="LaButti K."/>
            <person name="Hainaut M."/>
            <person name="Henrissat B."/>
            <person name="Grigoriev I.V."/>
            <person name="Spatafora J.W."/>
            <person name="Aime M.C."/>
        </authorList>
    </citation>
    <scope>NUCLEOTIDE SEQUENCE [LARGE SCALE GENOMIC DNA]</scope>
    <source>
        <strain evidence="1 2">MCA 3882</strain>
    </source>
</reference>
<dbReference type="Proteomes" id="UP000245771">
    <property type="component" value="Unassembled WGS sequence"/>
</dbReference>
<evidence type="ECO:0000313" key="1">
    <source>
        <dbReference type="EMBL" id="PWN31537.1"/>
    </source>
</evidence>
<proteinExistence type="predicted"/>
<dbReference type="PANTHER" id="PTHR41677:SF1">
    <property type="entry name" value="FE2OG DIOXYGENASE DOMAIN-CONTAINING PROTEIN"/>
    <property type="match status" value="1"/>
</dbReference>
<protein>
    <recommendedName>
        <fullName evidence="3">Fe2OG dioxygenase domain-containing protein</fullName>
    </recommendedName>
</protein>